<sequence>MTSQQQKGDFASQEGFTVGIEPHPTPTPPPTQRVSHSRLVLKGIVYLAFAFLWSIAEARLYAATPSDEKKMYSFFTCLTLTGLQFASFFSEIEVATAAQRASGYPQDNAIFELHLWRRLVASLFLSPIVVAANFILLLRVIAVSNRSEGIFPFVRYLPAHRVEALRRCFSGPRQETRVPQTSTASTLSDTKLTMSEIKSKVLPEEVV</sequence>
<reference evidence="3 4" key="1">
    <citation type="submission" date="2024-02" db="EMBL/GenBank/DDBJ databases">
        <title>A draft genome for the cacao thread blight pathogen Marasmius crinis-equi.</title>
        <authorList>
            <person name="Cohen S.P."/>
            <person name="Baruah I.K."/>
            <person name="Amoako-Attah I."/>
            <person name="Bukari Y."/>
            <person name="Meinhardt L.W."/>
            <person name="Bailey B.A."/>
        </authorList>
    </citation>
    <scope>NUCLEOTIDE SEQUENCE [LARGE SCALE GENOMIC DNA]</scope>
    <source>
        <strain evidence="3 4">GH-76</strain>
    </source>
</reference>
<dbReference type="Proteomes" id="UP001465976">
    <property type="component" value="Unassembled WGS sequence"/>
</dbReference>
<evidence type="ECO:0000313" key="3">
    <source>
        <dbReference type="EMBL" id="KAL0573063.1"/>
    </source>
</evidence>
<feature type="transmembrane region" description="Helical" evidence="2">
    <location>
        <begin position="115"/>
        <end position="138"/>
    </location>
</feature>
<gene>
    <name evidence="3" type="ORF">V5O48_008904</name>
</gene>
<comment type="caution">
    <text evidence="3">The sequence shown here is derived from an EMBL/GenBank/DDBJ whole genome shotgun (WGS) entry which is preliminary data.</text>
</comment>
<evidence type="ECO:0000313" key="4">
    <source>
        <dbReference type="Proteomes" id="UP001465976"/>
    </source>
</evidence>
<evidence type="ECO:0008006" key="5">
    <source>
        <dbReference type="Google" id="ProtNLM"/>
    </source>
</evidence>
<feature type="region of interest" description="Disordered" evidence="1">
    <location>
        <begin position="1"/>
        <end position="34"/>
    </location>
</feature>
<feature type="transmembrane region" description="Helical" evidence="2">
    <location>
        <begin position="74"/>
        <end position="95"/>
    </location>
</feature>
<keyword evidence="2" id="KW-0812">Transmembrane</keyword>
<organism evidence="3 4">
    <name type="scientific">Marasmius crinis-equi</name>
    <dbReference type="NCBI Taxonomy" id="585013"/>
    <lineage>
        <taxon>Eukaryota</taxon>
        <taxon>Fungi</taxon>
        <taxon>Dikarya</taxon>
        <taxon>Basidiomycota</taxon>
        <taxon>Agaricomycotina</taxon>
        <taxon>Agaricomycetes</taxon>
        <taxon>Agaricomycetidae</taxon>
        <taxon>Agaricales</taxon>
        <taxon>Marasmiineae</taxon>
        <taxon>Marasmiaceae</taxon>
        <taxon>Marasmius</taxon>
    </lineage>
</organism>
<dbReference type="EMBL" id="JBAHYK010000550">
    <property type="protein sequence ID" value="KAL0573063.1"/>
    <property type="molecule type" value="Genomic_DNA"/>
</dbReference>
<proteinExistence type="predicted"/>
<evidence type="ECO:0000256" key="1">
    <source>
        <dbReference type="SAM" id="MobiDB-lite"/>
    </source>
</evidence>
<keyword evidence="4" id="KW-1185">Reference proteome</keyword>
<keyword evidence="2" id="KW-1133">Transmembrane helix</keyword>
<protein>
    <recommendedName>
        <fullName evidence="5">Transmembrane protein</fullName>
    </recommendedName>
</protein>
<accession>A0ABR3FCN7</accession>
<name>A0ABR3FCN7_9AGAR</name>
<evidence type="ECO:0000256" key="2">
    <source>
        <dbReference type="SAM" id="Phobius"/>
    </source>
</evidence>
<feature type="transmembrane region" description="Helical" evidence="2">
    <location>
        <begin position="43"/>
        <end position="62"/>
    </location>
</feature>
<keyword evidence="2" id="KW-0472">Membrane</keyword>